<keyword evidence="2" id="KW-0472">Membrane</keyword>
<feature type="region of interest" description="Disordered" evidence="1">
    <location>
        <begin position="162"/>
        <end position="181"/>
    </location>
</feature>
<name>A0AAN7CM30_9PEZI</name>
<reference evidence="3" key="2">
    <citation type="submission" date="2023-05" db="EMBL/GenBank/DDBJ databases">
        <authorList>
            <consortium name="Lawrence Berkeley National Laboratory"/>
            <person name="Steindorff A."/>
            <person name="Hensen N."/>
            <person name="Bonometti L."/>
            <person name="Westerberg I."/>
            <person name="Brannstrom I.O."/>
            <person name="Guillou S."/>
            <person name="Cros-Aarteil S."/>
            <person name="Calhoun S."/>
            <person name="Haridas S."/>
            <person name="Kuo A."/>
            <person name="Mondo S."/>
            <person name="Pangilinan J."/>
            <person name="Riley R."/>
            <person name="Labutti K."/>
            <person name="Andreopoulos B."/>
            <person name="Lipzen A."/>
            <person name="Chen C."/>
            <person name="Yanf M."/>
            <person name="Daum C."/>
            <person name="Ng V."/>
            <person name="Clum A."/>
            <person name="Ohm R."/>
            <person name="Martin F."/>
            <person name="Silar P."/>
            <person name="Natvig D."/>
            <person name="Lalanne C."/>
            <person name="Gautier V."/>
            <person name="Ament-Velasquez S.L."/>
            <person name="Kruys A."/>
            <person name="Hutchinson M.I."/>
            <person name="Powell A.J."/>
            <person name="Barry K."/>
            <person name="Miller A.N."/>
            <person name="Grigoriev I.V."/>
            <person name="Debuchy R."/>
            <person name="Gladieux P."/>
            <person name="Thoren M.H."/>
            <person name="Johannesson H."/>
        </authorList>
    </citation>
    <scope>NUCLEOTIDE SEQUENCE</scope>
    <source>
        <strain evidence="3">CBS 359.72</strain>
    </source>
</reference>
<feature type="region of interest" description="Disordered" evidence="1">
    <location>
        <begin position="274"/>
        <end position="367"/>
    </location>
</feature>
<protein>
    <recommendedName>
        <fullName evidence="5">Transmembrane protein</fullName>
    </recommendedName>
</protein>
<keyword evidence="2" id="KW-0812">Transmembrane</keyword>
<accession>A0AAN7CM30</accession>
<evidence type="ECO:0000313" key="4">
    <source>
        <dbReference type="Proteomes" id="UP001303647"/>
    </source>
</evidence>
<keyword evidence="2" id="KW-1133">Transmembrane helix</keyword>
<feature type="transmembrane region" description="Helical" evidence="2">
    <location>
        <begin position="116"/>
        <end position="137"/>
    </location>
</feature>
<dbReference type="EMBL" id="MU857804">
    <property type="protein sequence ID" value="KAK4243547.1"/>
    <property type="molecule type" value="Genomic_DNA"/>
</dbReference>
<feature type="non-terminal residue" evidence="3">
    <location>
        <position position="367"/>
    </location>
</feature>
<reference evidence="3" key="1">
    <citation type="journal article" date="2023" name="Mol. Phylogenet. Evol.">
        <title>Genome-scale phylogeny and comparative genomics of the fungal order Sordariales.</title>
        <authorList>
            <person name="Hensen N."/>
            <person name="Bonometti L."/>
            <person name="Westerberg I."/>
            <person name="Brannstrom I.O."/>
            <person name="Guillou S."/>
            <person name="Cros-Aarteil S."/>
            <person name="Calhoun S."/>
            <person name="Haridas S."/>
            <person name="Kuo A."/>
            <person name="Mondo S."/>
            <person name="Pangilinan J."/>
            <person name="Riley R."/>
            <person name="LaButti K."/>
            <person name="Andreopoulos B."/>
            <person name="Lipzen A."/>
            <person name="Chen C."/>
            <person name="Yan M."/>
            <person name="Daum C."/>
            <person name="Ng V."/>
            <person name="Clum A."/>
            <person name="Steindorff A."/>
            <person name="Ohm R.A."/>
            <person name="Martin F."/>
            <person name="Silar P."/>
            <person name="Natvig D.O."/>
            <person name="Lalanne C."/>
            <person name="Gautier V."/>
            <person name="Ament-Velasquez S.L."/>
            <person name="Kruys A."/>
            <person name="Hutchinson M.I."/>
            <person name="Powell A.J."/>
            <person name="Barry K."/>
            <person name="Miller A.N."/>
            <person name="Grigoriev I.V."/>
            <person name="Debuchy R."/>
            <person name="Gladieux P."/>
            <person name="Hiltunen Thoren M."/>
            <person name="Johannesson H."/>
        </authorList>
    </citation>
    <scope>NUCLEOTIDE SEQUENCE</scope>
    <source>
        <strain evidence="3">CBS 359.72</strain>
    </source>
</reference>
<comment type="caution">
    <text evidence="3">The sequence shown here is derived from an EMBL/GenBank/DDBJ whole genome shotgun (WGS) entry which is preliminary data.</text>
</comment>
<sequence length="367" mass="39557">MGSQPECCPFTPATTSTGVYPRPGDAKDAVVKKCPSDYYAIFGSCCPNAFTPWTVALGGATPCYSTLRATTALPSTTRDAVIKPRAAIPTVTVTNTVFAMQYAVTADEDYVSPGGVAGAIVGGAVLAGMLLWVYMAFTERYRQRQTIAQLRSELGDIGDHMPGTSEVPISPCASPRQFRDATQADTEKRLVLYQDFPNSDSKIPAPEYAEFSASRTYPPKSNARLTLATANKPTERCDRTLVRPHQTSRGKVKLPHPPNRTALQILETAFTRNTLSSSSSLKAPDAEPHRHEPISTRAHPPPVPGLLHLPRSDVPSRSHPTAVNLLSADGSGNKRPSDPQNSRQRPRPIVQKPLGFSLDPSLLASAE</sequence>
<feature type="compositionally biased region" description="Basic and acidic residues" evidence="1">
    <location>
        <begin position="284"/>
        <end position="294"/>
    </location>
</feature>
<organism evidence="3 4">
    <name type="scientific">Corynascus novoguineensis</name>
    <dbReference type="NCBI Taxonomy" id="1126955"/>
    <lineage>
        <taxon>Eukaryota</taxon>
        <taxon>Fungi</taxon>
        <taxon>Dikarya</taxon>
        <taxon>Ascomycota</taxon>
        <taxon>Pezizomycotina</taxon>
        <taxon>Sordariomycetes</taxon>
        <taxon>Sordariomycetidae</taxon>
        <taxon>Sordariales</taxon>
        <taxon>Chaetomiaceae</taxon>
        <taxon>Corynascus</taxon>
    </lineage>
</organism>
<evidence type="ECO:0000313" key="3">
    <source>
        <dbReference type="EMBL" id="KAK4243547.1"/>
    </source>
</evidence>
<evidence type="ECO:0008006" key="5">
    <source>
        <dbReference type="Google" id="ProtNLM"/>
    </source>
</evidence>
<dbReference type="Proteomes" id="UP001303647">
    <property type="component" value="Unassembled WGS sequence"/>
</dbReference>
<feature type="transmembrane region" description="Helical" evidence="2">
    <location>
        <begin position="86"/>
        <end position="104"/>
    </location>
</feature>
<evidence type="ECO:0000256" key="2">
    <source>
        <dbReference type="SAM" id="Phobius"/>
    </source>
</evidence>
<evidence type="ECO:0000256" key="1">
    <source>
        <dbReference type="SAM" id="MobiDB-lite"/>
    </source>
</evidence>
<gene>
    <name evidence="3" type="ORF">C7999DRAFT_18113</name>
</gene>
<dbReference type="AlphaFoldDB" id="A0AAN7CM30"/>
<keyword evidence="4" id="KW-1185">Reference proteome</keyword>
<proteinExistence type="predicted"/>